<dbReference type="eggNOG" id="ENOG50326RK">
    <property type="taxonomic scope" value="Bacteria"/>
</dbReference>
<gene>
    <name evidence="1" type="ordered locus">Hoch_2243</name>
</gene>
<dbReference type="AlphaFoldDB" id="D0LHV7"/>
<protein>
    <submittedName>
        <fullName evidence="1">Uncharacterized protein</fullName>
    </submittedName>
</protein>
<name>D0LHV7_HALO1</name>
<evidence type="ECO:0000313" key="2">
    <source>
        <dbReference type="Proteomes" id="UP000001880"/>
    </source>
</evidence>
<dbReference type="OrthoDB" id="5514571at2"/>
<dbReference type="KEGG" id="hoh:Hoch_2243"/>
<keyword evidence="2" id="KW-1185">Reference proteome</keyword>
<accession>D0LHV7</accession>
<evidence type="ECO:0000313" key="1">
    <source>
        <dbReference type="EMBL" id="ACY14786.1"/>
    </source>
</evidence>
<dbReference type="STRING" id="502025.Hoch_2243"/>
<reference evidence="1 2" key="1">
    <citation type="journal article" date="2010" name="Stand. Genomic Sci.">
        <title>Complete genome sequence of Haliangium ochraceum type strain (SMP-2).</title>
        <authorList>
            <consortium name="US DOE Joint Genome Institute (JGI-PGF)"/>
            <person name="Ivanova N."/>
            <person name="Daum C."/>
            <person name="Lang E."/>
            <person name="Abt B."/>
            <person name="Kopitz M."/>
            <person name="Saunders E."/>
            <person name="Lapidus A."/>
            <person name="Lucas S."/>
            <person name="Glavina Del Rio T."/>
            <person name="Nolan M."/>
            <person name="Tice H."/>
            <person name="Copeland A."/>
            <person name="Cheng J.F."/>
            <person name="Chen F."/>
            <person name="Bruce D."/>
            <person name="Goodwin L."/>
            <person name="Pitluck S."/>
            <person name="Mavromatis K."/>
            <person name="Pati A."/>
            <person name="Mikhailova N."/>
            <person name="Chen A."/>
            <person name="Palaniappan K."/>
            <person name="Land M."/>
            <person name="Hauser L."/>
            <person name="Chang Y.J."/>
            <person name="Jeffries C.D."/>
            <person name="Detter J.C."/>
            <person name="Brettin T."/>
            <person name="Rohde M."/>
            <person name="Goker M."/>
            <person name="Bristow J."/>
            <person name="Markowitz V."/>
            <person name="Eisen J.A."/>
            <person name="Hugenholtz P."/>
            <person name="Kyrpides N.C."/>
            <person name="Klenk H.P."/>
        </authorList>
    </citation>
    <scope>NUCLEOTIDE SEQUENCE [LARGE SCALE GENOMIC DNA]</scope>
    <source>
        <strain evidence="2">DSM 14365 / CIP 107738 / JCM 11303 / AJ 13395 / SMP-2</strain>
    </source>
</reference>
<proteinExistence type="predicted"/>
<dbReference type="EMBL" id="CP001804">
    <property type="protein sequence ID" value="ACY14786.1"/>
    <property type="molecule type" value="Genomic_DNA"/>
</dbReference>
<dbReference type="Proteomes" id="UP000001880">
    <property type="component" value="Chromosome"/>
</dbReference>
<sequence length="169" mass="19196">MDFSGWFADAFDVKIKSHYDDDITETYRKGGIGGLYSKRVCAEPFPAWNGALIQIGWFHELEHCDYEGVSLERARAESAAPDDERIAAYLDAGHLYIAATGFVEDWFADDEIMIGAPHLLTDGVYVWPADLPYYVRNYHVRLPKAFTIHVAKNGYEMPKDVDVTRLKLT</sequence>
<organism evidence="1 2">
    <name type="scientific">Haliangium ochraceum (strain DSM 14365 / JCM 11303 / SMP-2)</name>
    <dbReference type="NCBI Taxonomy" id="502025"/>
    <lineage>
        <taxon>Bacteria</taxon>
        <taxon>Pseudomonadati</taxon>
        <taxon>Myxococcota</taxon>
        <taxon>Polyangia</taxon>
        <taxon>Haliangiales</taxon>
        <taxon>Kofleriaceae</taxon>
        <taxon>Haliangium</taxon>
    </lineage>
</organism>
<dbReference type="HOGENOM" id="CLU_1584195_0_0_7"/>